<evidence type="ECO:0000256" key="7">
    <source>
        <dbReference type="ARBA" id="ARBA00023136"/>
    </source>
</evidence>
<dbReference type="EMBL" id="CP092624">
    <property type="protein sequence ID" value="UMM36670.1"/>
    <property type="molecule type" value="Genomic_DNA"/>
</dbReference>
<feature type="transmembrane region" description="Helical" evidence="8">
    <location>
        <begin position="16"/>
        <end position="35"/>
    </location>
</feature>
<accession>A0AAE9JMT0</accession>
<evidence type="ECO:0000256" key="4">
    <source>
        <dbReference type="ARBA" id="ARBA00022592"/>
    </source>
</evidence>
<evidence type="ECO:0000256" key="5">
    <source>
        <dbReference type="ARBA" id="ARBA00022692"/>
    </source>
</evidence>
<name>A0AAE9JMT0_CAEBR</name>
<evidence type="ECO:0000313" key="10">
    <source>
        <dbReference type="Proteomes" id="UP000829354"/>
    </source>
</evidence>
<dbReference type="GO" id="GO:0016020">
    <property type="term" value="C:membrane"/>
    <property type="evidence" value="ECO:0007669"/>
    <property type="project" value="UniProtKB-SubCell"/>
</dbReference>
<feature type="transmembrane region" description="Helical" evidence="8">
    <location>
        <begin position="428"/>
        <end position="448"/>
    </location>
</feature>
<feature type="transmembrane region" description="Helical" evidence="8">
    <location>
        <begin position="55"/>
        <end position="74"/>
    </location>
</feature>
<dbReference type="InterPro" id="IPR001204">
    <property type="entry name" value="Phos_transporter"/>
</dbReference>
<dbReference type="GO" id="GO:0006817">
    <property type="term" value="P:phosphate ion transport"/>
    <property type="evidence" value="ECO:0007669"/>
    <property type="project" value="UniProtKB-KW"/>
</dbReference>
<gene>
    <name evidence="9" type="ORF">L5515_008730</name>
</gene>
<feature type="transmembrane region" description="Helical" evidence="8">
    <location>
        <begin position="518"/>
        <end position="538"/>
    </location>
</feature>
<feature type="transmembrane region" description="Helical" evidence="8">
    <location>
        <begin position="460"/>
        <end position="479"/>
    </location>
</feature>
<evidence type="ECO:0000256" key="3">
    <source>
        <dbReference type="ARBA" id="ARBA00022448"/>
    </source>
</evidence>
<feature type="transmembrane region" description="Helical" evidence="8">
    <location>
        <begin position="194"/>
        <end position="217"/>
    </location>
</feature>
<evidence type="ECO:0000256" key="1">
    <source>
        <dbReference type="ARBA" id="ARBA00004141"/>
    </source>
</evidence>
<dbReference type="GO" id="GO:0005315">
    <property type="term" value="F:phosphate transmembrane transporter activity"/>
    <property type="evidence" value="ECO:0007669"/>
    <property type="project" value="InterPro"/>
</dbReference>
<feature type="transmembrane region" description="Helical" evidence="8">
    <location>
        <begin position="229"/>
        <end position="250"/>
    </location>
</feature>
<comment type="similarity">
    <text evidence="2 8">Belongs to the inorganic phosphate transporter (PiT) (TC 2.A.20) family.</text>
</comment>
<evidence type="ECO:0000256" key="6">
    <source>
        <dbReference type="ARBA" id="ARBA00022989"/>
    </source>
</evidence>
<keyword evidence="6 8" id="KW-1133">Transmembrane helix</keyword>
<dbReference type="Proteomes" id="UP000829354">
    <property type="component" value="Chromosome V"/>
</dbReference>
<dbReference type="PANTHER" id="PTHR11101:SF52">
    <property type="entry name" value="PHOSPHATE TRANSPORTER"/>
    <property type="match status" value="1"/>
</dbReference>
<dbReference type="AlphaFoldDB" id="A0AAE9JMT0"/>
<keyword evidence="10" id="KW-1185">Reference proteome</keyword>
<reference evidence="9 10" key="1">
    <citation type="submission" date="2022-04" db="EMBL/GenBank/DDBJ databases">
        <title>Chromosome-level reference genomes for two strains of Caenorhabditis briggsae: an improved platform for comparative genomics.</title>
        <authorList>
            <person name="Stevens L."/>
            <person name="Andersen E."/>
        </authorList>
    </citation>
    <scope>NUCLEOTIDE SEQUENCE [LARGE SCALE GENOMIC DNA]</scope>
    <source>
        <strain evidence="9">VX34</strain>
        <tissue evidence="9">Whole-organism</tissue>
    </source>
</reference>
<keyword evidence="5 8" id="KW-0812">Transmembrane</keyword>
<dbReference type="Pfam" id="PF01384">
    <property type="entry name" value="PHO4"/>
    <property type="match status" value="1"/>
</dbReference>
<evidence type="ECO:0000256" key="8">
    <source>
        <dbReference type="RuleBase" id="RU363058"/>
    </source>
</evidence>
<sequence length="542" mass="59716">MLDILIQYAPNWTEHTTWLVIVAFVFAFFVSYGMGANDSCNDWGPAVGAGTVKLYQAYILSGILNVAGAVLLGYKVVETLRTGIIEFNIFDVYAQYNATTNQYDTVDHCGNATLVGGWKAPDIMPGAPPVECAKYTSIDFMLTQTASLAGVAAFMILSSCYKIPVSATHAVVGASVATSFYIRGNVGIKWGEIISIVISWFISPVIAGIIAGGMYYIIKYSVLIRQDTFKWALRLCPVFMCFTLVVNLYACIYDGSKYLGLDKLNATEAFLISVAIGVAGWALLTFPLKNWLPNRAKRLYDKETIKMQKRLEAGKAPSKELFKFDIPITELIMFLSESHKIKDMREPEVAENIKELPWYKYFWAYVPEDRLTKKVFNTLQIVSSSMLSFTHGANDTGNTISPLLAIWLCYESGYAFGNAETRDDTQLLLGYGSLAMIVGFVTLGHRTIKLLAHEMTVDMSPISGFCIEVGTAFTVLICVKLGIPISSTHCTVGAVVFVGMAKSTSEGVSFGTFRKICFFWLLCFPMSAAIGIGTTIILQQFL</sequence>
<comment type="subcellular location">
    <subcellularLocation>
        <location evidence="1 8">Membrane</location>
        <topology evidence="1 8">Multi-pass membrane protein</topology>
    </subcellularLocation>
</comment>
<keyword evidence="3 8" id="KW-0813">Transport</keyword>
<keyword evidence="7 8" id="KW-0472">Membrane</keyword>
<keyword evidence="4 8" id="KW-0592">Phosphate transport</keyword>
<evidence type="ECO:0000313" key="9">
    <source>
        <dbReference type="EMBL" id="UMM36670.1"/>
    </source>
</evidence>
<comment type="function">
    <text evidence="8">Sodium-phosphate symporter.</text>
</comment>
<proteinExistence type="inferred from homology"/>
<dbReference type="PANTHER" id="PTHR11101">
    <property type="entry name" value="PHOSPHATE TRANSPORTER"/>
    <property type="match status" value="1"/>
</dbReference>
<protein>
    <recommendedName>
        <fullName evidence="8">Phosphate transporter</fullName>
    </recommendedName>
</protein>
<feature type="transmembrane region" description="Helical" evidence="8">
    <location>
        <begin position="270"/>
        <end position="288"/>
    </location>
</feature>
<evidence type="ECO:0000256" key="2">
    <source>
        <dbReference type="ARBA" id="ARBA00009916"/>
    </source>
</evidence>
<organism evidence="9 10">
    <name type="scientific">Caenorhabditis briggsae</name>
    <dbReference type="NCBI Taxonomy" id="6238"/>
    <lineage>
        <taxon>Eukaryota</taxon>
        <taxon>Metazoa</taxon>
        <taxon>Ecdysozoa</taxon>
        <taxon>Nematoda</taxon>
        <taxon>Chromadorea</taxon>
        <taxon>Rhabditida</taxon>
        <taxon>Rhabditina</taxon>
        <taxon>Rhabditomorpha</taxon>
        <taxon>Rhabditoidea</taxon>
        <taxon>Rhabditidae</taxon>
        <taxon>Peloderinae</taxon>
        <taxon>Caenorhabditis</taxon>
    </lineage>
</organism>